<reference evidence="2" key="1">
    <citation type="submission" date="2018-12" db="EMBL/GenBank/DDBJ databases">
        <title>Tengunoibacter tsumagoiensis gen. nov., sp. nov., Dictyobacter kobayashii sp. nov., D. alpinus sp. nov., and D. joshuensis sp. nov. and description of Dictyobacteraceae fam. nov. within the order Ktedonobacterales isolated from Tengu-no-mugimeshi.</title>
        <authorList>
            <person name="Wang C.M."/>
            <person name="Zheng Y."/>
            <person name="Sakai Y."/>
            <person name="Toyoda A."/>
            <person name="Minakuchi Y."/>
            <person name="Abe K."/>
            <person name="Yokota A."/>
            <person name="Yabe S."/>
        </authorList>
    </citation>
    <scope>NUCLEOTIDE SEQUENCE [LARGE SCALE GENOMIC DNA]</scope>
    <source>
        <strain evidence="2">Uno16</strain>
    </source>
</reference>
<evidence type="ECO:0000313" key="2">
    <source>
        <dbReference type="Proteomes" id="UP000287171"/>
    </source>
</evidence>
<accession>A0A402BJ65</accession>
<evidence type="ECO:0000313" key="1">
    <source>
        <dbReference type="EMBL" id="GCE31405.1"/>
    </source>
</evidence>
<sequence>MRDPQQIDSKEMAKWLDIRKNNGNPTTLLLGSRAGALFRSDHFYTSMQSMDHPIFNQLSMLKKFSQCYNLLKKLPFSETDIYSIFQTSLKDMSVTQADACLASLIMRGYFAEIITTNIDDILEQALTQVDIKETRDFEVLIPGRGKLVPEQKNFQYRITKAYGDFSAREYYVITGHSALNQEKFEELKRFLQNILAKDILIIGIDPYWDEYILRMFPQANDATIWFVNEEDLIEDRQVAPIFEKRKAGYITGHTGAYDRFMTILHNDLCGTFVPMHAEFAKDIISRLEDLSSSQQNILEEIKKLQEELDKLSPRRRKR</sequence>
<proteinExistence type="predicted"/>
<dbReference type="Pfam" id="PF13289">
    <property type="entry name" value="SIR2_2"/>
    <property type="match status" value="1"/>
</dbReference>
<keyword evidence="2" id="KW-1185">Reference proteome</keyword>
<comment type="caution">
    <text evidence="1">The sequence shown here is derived from an EMBL/GenBank/DDBJ whole genome shotgun (WGS) entry which is preliminary data.</text>
</comment>
<dbReference type="Proteomes" id="UP000287171">
    <property type="component" value="Unassembled WGS sequence"/>
</dbReference>
<organism evidence="1 2">
    <name type="scientific">Dictyobacter alpinus</name>
    <dbReference type="NCBI Taxonomy" id="2014873"/>
    <lineage>
        <taxon>Bacteria</taxon>
        <taxon>Bacillati</taxon>
        <taxon>Chloroflexota</taxon>
        <taxon>Ktedonobacteria</taxon>
        <taxon>Ktedonobacterales</taxon>
        <taxon>Dictyobacteraceae</taxon>
        <taxon>Dictyobacter</taxon>
    </lineage>
</organism>
<name>A0A402BJ65_9CHLR</name>
<dbReference type="AlphaFoldDB" id="A0A402BJ65"/>
<dbReference type="EMBL" id="BIFT01000002">
    <property type="protein sequence ID" value="GCE31405.1"/>
    <property type="molecule type" value="Genomic_DNA"/>
</dbReference>
<protein>
    <submittedName>
        <fullName evidence="1">Uncharacterized protein</fullName>
    </submittedName>
</protein>
<gene>
    <name evidence="1" type="ORF">KDA_68890</name>
</gene>